<dbReference type="InterPro" id="IPR011008">
    <property type="entry name" value="Dimeric_a/b-barrel"/>
</dbReference>
<evidence type="ECO:0000259" key="2">
    <source>
        <dbReference type="Pfam" id="PF03795"/>
    </source>
</evidence>
<dbReference type="InterPro" id="IPR005545">
    <property type="entry name" value="YCII"/>
</dbReference>
<dbReference type="NCBIfam" id="NF009506">
    <property type="entry name" value="PRK12864.1"/>
    <property type="match status" value="1"/>
</dbReference>
<dbReference type="Proteomes" id="UP000505210">
    <property type="component" value="Chromosome"/>
</dbReference>
<dbReference type="RefSeq" id="WP_172354024.1">
    <property type="nucleotide sequence ID" value="NZ_CP053661.1"/>
</dbReference>
<gene>
    <name evidence="3" type="ORF">HPC62_04980</name>
</gene>
<dbReference type="InterPro" id="IPR051807">
    <property type="entry name" value="Sec-metab_biosynth-assoc"/>
</dbReference>
<protein>
    <recommendedName>
        <fullName evidence="2">YCII-related domain-containing protein</fullName>
    </recommendedName>
</protein>
<accession>A0A6M8BA60</accession>
<dbReference type="EMBL" id="CP053661">
    <property type="protein sequence ID" value="QKD81627.1"/>
    <property type="molecule type" value="Genomic_DNA"/>
</dbReference>
<evidence type="ECO:0000313" key="4">
    <source>
        <dbReference type="Proteomes" id="UP000505210"/>
    </source>
</evidence>
<dbReference type="KEGG" id="theu:HPC62_04980"/>
<feature type="domain" description="YCII-related" evidence="2">
    <location>
        <begin position="3"/>
        <end position="85"/>
    </location>
</feature>
<organism evidence="3 4">
    <name type="scientific">Thermoleptolyngbya sichuanensis A183</name>
    <dbReference type="NCBI Taxonomy" id="2737172"/>
    <lineage>
        <taxon>Bacteria</taxon>
        <taxon>Bacillati</taxon>
        <taxon>Cyanobacteriota</taxon>
        <taxon>Cyanophyceae</taxon>
        <taxon>Oculatellales</taxon>
        <taxon>Oculatellaceae</taxon>
        <taxon>Thermoleptolyngbya</taxon>
        <taxon>Thermoleptolyngbya sichuanensis</taxon>
    </lineage>
</organism>
<reference evidence="3 4" key="1">
    <citation type="submission" date="2020-05" db="EMBL/GenBank/DDBJ databases">
        <title>Complete genome sequence of of a novel Thermoleptolyngbya strain isolated from hot springs of Ganzi, Sichuan China.</title>
        <authorList>
            <person name="Tang J."/>
            <person name="Daroch M."/>
            <person name="Li L."/>
            <person name="Waleron K."/>
            <person name="Waleron M."/>
            <person name="Waleron M."/>
        </authorList>
    </citation>
    <scope>NUCLEOTIDE SEQUENCE [LARGE SCALE GENOMIC DNA]</scope>
    <source>
        <strain evidence="3 4">PKUAC-SCTA183</strain>
    </source>
</reference>
<dbReference type="Pfam" id="PF03795">
    <property type="entry name" value="YCII"/>
    <property type="match status" value="1"/>
</dbReference>
<keyword evidence="4" id="KW-1185">Reference proteome</keyword>
<proteinExistence type="inferred from homology"/>
<dbReference type="AlphaFoldDB" id="A0A6M8BA60"/>
<evidence type="ECO:0000313" key="3">
    <source>
        <dbReference type="EMBL" id="QKD81627.1"/>
    </source>
</evidence>
<sequence>MPKYVMWGSYCENVVEKRAPYRQSHLDRLAQLKAAGSVVTLGPTQDLTMVFGVYDAPDEAAARTLVEEDPYWSAGIWTEYHLKEWIQAF</sequence>
<dbReference type="Gene3D" id="3.30.70.1060">
    <property type="entry name" value="Dimeric alpha+beta barrel"/>
    <property type="match status" value="1"/>
</dbReference>
<dbReference type="SUPFAM" id="SSF54909">
    <property type="entry name" value="Dimeric alpha+beta barrel"/>
    <property type="match status" value="1"/>
</dbReference>
<dbReference type="PANTHER" id="PTHR33606">
    <property type="entry name" value="PROTEIN YCII"/>
    <property type="match status" value="1"/>
</dbReference>
<comment type="similarity">
    <text evidence="1">Belongs to the YciI family.</text>
</comment>
<evidence type="ECO:0000256" key="1">
    <source>
        <dbReference type="ARBA" id="ARBA00007689"/>
    </source>
</evidence>
<name>A0A6M8BA60_9CYAN</name>
<dbReference type="PANTHER" id="PTHR33606:SF3">
    <property type="entry name" value="PROTEIN YCII"/>
    <property type="match status" value="1"/>
</dbReference>